<evidence type="ECO:0000256" key="1">
    <source>
        <dbReference type="ARBA" id="ARBA00004123"/>
    </source>
</evidence>
<evidence type="ECO:0000313" key="3">
    <source>
        <dbReference type="Proteomes" id="UP001148838"/>
    </source>
</evidence>
<evidence type="ECO:0008006" key="4">
    <source>
        <dbReference type="Google" id="ProtNLM"/>
    </source>
</evidence>
<keyword evidence="3" id="KW-1185">Reference proteome</keyword>
<dbReference type="Proteomes" id="UP001148838">
    <property type="component" value="Unassembled WGS sequence"/>
</dbReference>
<sequence>MGRKGKQTTFNQRQLVIFHHEKGKTIRNIADLLPMKRSTLFDIILRYKNEDRIELIKQTGRRKVLTDREESLIIRQIEKNPRISAPKLASEIESATGKKNRRIRLQFAKEYENKGEDWLEKALFSDESIFNVFGSDGRQMVWRKPKEEMKTKNLRATVKHGRGNVMIWGCMAASGVGELVFIEDLMKKEDHLHLLQHNLEGWIKAYFFKEELKARLQEDWMKIPIDITNKLVHSMPRRLKEIIKQKGGPTRC</sequence>
<dbReference type="Gene3D" id="3.30.420.10">
    <property type="entry name" value="Ribonuclease H-like superfamily/Ribonuclease H"/>
    <property type="match status" value="2"/>
</dbReference>
<reference evidence="2 3" key="1">
    <citation type="journal article" date="2022" name="Allergy">
        <title>Genome assembly and annotation of Periplaneta americana reveal a comprehensive cockroach allergen profile.</title>
        <authorList>
            <person name="Wang L."/>
            <person name="Xiong Q."/>
            <person name="Saelim N."/>
            <person name="Wang L."/>
            <person name="Nong W."/>
            <person name="Wan A.T."/>
            <person name="Shi M."/>
            <person name="Liu X."/>
            <person name="Cao Q."/>
            <person name="Hui J.H.L."/>
            <person name="Sookrung N."/>
            <person name="Leung T.F."/>
            <person name="Tungtrongchitr A."/>
            <person name="Tsui S.K.W."/>
        </authorList>
    </citation>
    <scope>NUCLEOTIDE SEQUENCE [LARGE SCALE GENOMIC DNA]</scope>
    <source>
        <strain evidence="2">PWHHKU_190912</strain>
    </source>
</reference>
<name>A0ABQ8T9I1_PERAM</name>
<dbReference type="PANTHER" id="PTHR23022">
    <property type="entry name" value="TRANSPOSABLE ELEMENT-RELATED"/>
    <property type="match status" value="1"/>
</dbReference>
<evidence type="ECO:0000313" key="2">
    <source>
        <dbReference type="EMBL" id="KAJ4442537.1"/>
    </source>
</evidence>
<comment type="subcellular location">
    <subcellularLocation>
        <location evidence="1">Nucleus</location>
    </subcellularLocation>
</comment>
<dbReference type="InterPro" id="IPR036397">
    <property type="entry name" value="RNaseH_sf"/>
</dbReference>
<comment type="caution">
    <text evidence="2">The sequence shown here is derived from an EMBL/GenBank/DDBJ whole genome shotgun (WGS) entry which is preliminary data.</text>
</comment>
<protein>
    <recommendedName>
        <fullName evidence="4">Transposase</fullName>
    </recommendedName>
</protein>
<gene>
    <name evidence="2" type="ORF">ANN_04124</name>
</gene>
<accession>A0ABQ8T9I1</accession>
<dbReference type="InterPro" id="IPR052338">
    <property type="entry name" value="Transposase_5"/>
</dbReference>
<dbReference type="InterPro" id="IPR036388">
    <property type="entry name" value="WH-like_DNA-bd_sf"/>
</dbReference>
<dbReference type="EMBL" id="JAJSOF020000013">
    <property type="protein sequence ID" value="KAJ4442537.1"/>
    <property type="molecule type" value="Genomic_DNA"/>
</dbReference>
<dbReference type="PANTHER" id="PTHR23022:SF134">
    <property type="entry name" value="TRANSPOSABLE ELEMENT TC1 TRANSPOSASE"/>
    <property type="match status" value="1"/>
</dbReference>
<dbReference type="InterPro" id="IPR009057">
    <property type="entry name" value="Homeodomain-like_sf"/>
</dbReference>
<organism evidence="2 3">
    <name type="scientific">Periplaneta americana</name>
    <name type="common">American cockroach</name>
    <name type="synonym">Blatta americana</name>
    <dbReference type="NCBI Taxonomy" id="6978"/>
    <lineage>
        <taxon>Eukaryota</taxon>
        <taxon>Metazoa</taxon>
        <taxon>Ecdysozoa</taxon>
        <taxon>Arthropoda</taxon>
        <taxon>Hexapoda</taxon>
        <taxon>Insecta</taxon>
        <taxon>Pterygota</taxon>
        <taxon>Neoptera</taxon>
        <taxon>Polyneoptera</taxon>
        <taxon>Dictyoptera</taxon>
        <taxon>Blattodea</taxon>
        <taxon>Blattoidea</taxon>
        <taxon>Blattidae</taxon>
        <taxon>Blattinae</taxon>
        <taxon>Periplaneta</taxon>
    </lineage>
</organism>
<proteinExistence type="predicted"/>
<dbReference type="SUPFAM" id="SSF46689">
    <property type="entry name" value="Homeodomain-like"/>
    <property type="match status" value="1"/>
</dbReference>
<dbReference type="Gene3D" id="1.10.10.10">
    <property type="entry name" value="Winged helix-like DNA-binding domain superfamily/Winged helix DNA-binding domain"/>
    <property type="match status" value="1"/>
</dbReference>